<accession>A0A085VHN8</accession>
<dbReference type="SUPFAM" id="SSF103473">
    <property type="entry name" value="MFS general substrate transporter"/>
    <property type="match status" value="1"/>
</dbReference>
<dbReference type="GO" id="GO:0005886">
    <property type="term" value="C:plasma membrane"/>
    <property type="evidence" value="ECO:0007669"/>
    <property type="project" value="TreeGrafter"/>
</dbReference>
<feature type="transmembrane region" description="Helical" evidence="4">
    <location>
        <begin position="352"/>
        <end position="375"/>
    </location>
</feature>
<sequence>MAVSNPPATAIPTAAPASTSSPLVMRIIGAVALAHLVNDLIQAVLPSIYPLLKESYGLTFTQVGLITLTFQITASLLQPWVGYYTDRHPNPLVLPVGSLCTLIGILMLAVVGSFPMILLASALIGIGSSTFHPEASRIARLASGGRFGLAQSTFQVGGNTGSAFGPLLAAAIIIPFGQGHVAWFGLVALFSVGLLYAISRWYRSHLSLFKLKQGQAASHGLSKGRVTAALVVLAFLIFSKFFYMSSITSYFTFYLIEKFDLPVATSQLYLFLFLGAVAAGTFFGGPIGDRIGRKAVIWFSILGAAPFTLALPYADLFWTGVLSVIIGFILASAFSAIVVYAQELVPGNVGMIAGIFFGLMFGFGGIGAALLGYLADSHGILFVYNLCSYLPLLGILAILLPRTKKAA</sequence>
<comment type="caution">
    <text evidence="6">The sequence shown here is derived from an EMBL/GenBank/DDBJ whole genome shotgun (WGS) entry which is preliminary data.</text>
</comment>
<feature type="transmembrane region" description="Helical" evidence="4">
    <location>
        <begin position="268"/>
        <end position="288"/>
    </location>
</feature>
<reference evidence="6 7" key="1">
    <citation type="submission" date="2014-07" db="EMBL/GenBank/DDBJ databases">
        <title>Draft Genome Sequences of Environmental Pseudomonas syringae strains.</title>
        <authorList>
            <person name="Baltrus D.A."/>
            <person name="Berge O."/>
            <person name="Morris C."/>
        </authorList>
    </citation>
    <scope>NUCLEOTIDE SEQUENCE [LARGE SCALE GENOMIC DNA]</scope>
    <source>
        <strain evidence="6 7">GAW0119</strain>
    </source>
</reference>
<evidence type="ECO:0000313" key="7">
    <source>
        <dbReference type="Proteomes" id="UP000028631"/>
    </source>
</evidence>
<feature type="transmembrane region" description="Helical" evidence="4">
    <location>
        <begin position="101"/>
        <end position="126"/>
    </location>
</feature>
<dbReference type="PANTHER" id="PTHR43129">
    <property type="entry name" value="FOSMIDOMYCIN RESISTANCE PROTEIN"/>
    <property type="match status" value="1"/>
</dbReference>
<dbReference type="Gene3D" id="1.20.1250.20">
    <property type="entry name" value="MFS general substrate transporter like domains"/>
    <property type="match status" value="2"/>
</dbReference>
<dbReference type="GO" id="GO:0022857">
    <property type="term" value="F:transmembrane transporter activity"/>
    <property type="evidence" value="ECO:0007669"/>
    <property type="project" value="InterPro"/>
</dbReference>
<keyword evidence="7" id="KW-1185">Reference proteome</keyword>
<dbReference type="EMBL" id="JPQU01000038">
    <property type="protein sequence ID" value="KFE54951.1"/>
    <property type="molecule type" value="Genomic_DNA"/>
</dbReference>
<dbReference type="InterPro" id="IPR036259">
    <property type="entry name" value="MFS_trans_sf"/>
</dbReference>
<feature type="transmembrane region" description="Helical" evidence="4">
    <location>
        <begin position="295"/>
        <end position="314"/>
    </location>
</feature>
<protein>
    <submittedName>
        <fullName evidence="6">Fosmidomycin resistance protein</fullName>
    </submittedName>
</protein>
<evidence type="ECO:0000256" key="2">
    <source>
        <dbReference type="ARBA" id="ARBA00022989"/>
    </source>
</evidence>
<feature type="transmembrane region" description="Helical" evidence="4">
    <location>
        <begin position="57"/>
        <end position="81"/>
    </location>
</feature>
<feature type="domain" description="Major facilitator superfamily (MFS) profile" evidence="5">
    <location>
        <begin position="27"/>
        <end position="406"/>
    </location>
</feature>
<dbReference type="PROSITE" id="PS50850">
    <property type="entry name" value="MFS"/>
    <property type="match status" value="1"/>
</dbReference>
<feature type="transmembrane region" description="Helical" evidence="4">
    <location>
        <begin position="180"/>
        <end position="202"/>
    </location>
</feature>
<keyword evidence="2 4" id="KW-1133">Transmembrane helix</keyword>
<evidence type="ECO:0000256" key="3">
    <source>
        <dbReference type="ARBA" id="ARBA00023136"/>
    </source>
</evidence>
<feature type="transmembrane region" description="Helical" evidence="4">
    <location>
        <begin position="147"/>
        <end position="174"/>
    </location>
</feature>
<dbReference type="AlphaFoldDB" id="A0A085VHN8"/>
<dbReference type="InterPro" id="IPR011701">
    <property type="entry name" value="MFS"/>
</dbReference>
<feature type="transmembrane region" description="Helical" evidence="4">
    <location>
        <begin position="228"/>
        <end position="256"/>
    </location>
</feature>
<feature type="transmembrane region" description="Helical" evidence="4">
    <location>
        <begin position="381"/>
        <end position="400"/>
    </location>
</feature>
<dbReference type="PATRIC" id="fig|317.175.peg.2938"/>
<dbReference type="PANTHER" id="PTHR43129:SF1">
    <property type="entry name" value="FOSMIDOMYCIN RESISTANCE PROTEIN"/>
    <property type="match status" value="1"/>
</dbReference>
<feature type="transmembrane region" description="Helical" evidence="4">
    <location>
        <begin position="320"/>
        <end position="340"/>
    </location>
</feature>
<evidence type="ECO:0000256" key="4">
    <source>
        <dbReference type="SAM" id="Phobius"/>
    </source>
</evidence>
<gene>
    <name evidence="6" type="ORF">IV01_14115</name>
</gene>
<evidence type="ECO:0000313" key="6">
    <source>
        <dbReference type="EMBL" id="KFE54951.1"/>
    </source>
</evidence>
<keyword evidence="1 4" id="KW-0812">Transmembrane</keyword>
<dbReference type="InterPro" id="IPR020846">
    <property type="entry name" value="MFS_dom"/>
</dbReference>
<dbReference type="RefSeq" id="WP_032629011.1">
    <property type="nucleotide sequence ID" value="NZ_JPQU01000038.1"/>
</dbReference>
<proteinExistence type="predicted"/>
<name>A0A085VHN8_PSESX</name>
<evidence type="ECO:0000259" key="5">
    <source>
        <dbReference type="PROSITE" id="PS50850"/>
    </source>
</evidence>
<organism evidence="6 7">
    <name type="scientific">Pseudomonas syringae</name>
    <dbReference type="NCBI Taxonomy" id="317"/>
    <lineage>
        <taxon>Bacteria</taxon>
        <taxon>Pseudomonadati</taxon>
        <taxon>Pseudomonadota</taxon>
        <taxon>Gammaproteobacteria</taxon>
        <taxon>Pseudomonadales</taxon>
        <taxon>Pseudomonadaceae</taxon>
        <taxon>Pseudomonas</taxon>
    </lineage>
</organism>
<keyword evidence="3 4" id="KW-0472">Membrane</keyword>
<dbReference type="Pfam" id="PF07690">
    <property type="entry name" value="MFS_1"/>
    <property type="match status" value="1"/>
</dbReference>
<dbReference type="Proteomes" id="UP000028631">
    <property type="component" value="Unassembled WGS sequence"/>
</dbReference>
<dbReference type="CDD" id="cd17478">
    <property type="entry name" value="MFS_FsR"/>
    <property type="match status" value="1"/>
</dbReference>
<dbReference type="OrthoDB" id="9770492at2"/>
<evidence type="ECO:0000256" key="1">
    <source>
        <dbReference type="ARBA" id="ARBA00022692"/>
    </source>
</evidence>
<feature type="transmembrane region" description="Helical" evidence="4">
    <location>
        <begin position="23"/>
        <end position="45"/>
    </location>
</feature>